<keyword evidence="4" id="KW-0804">Transcription</keyword>
<dbReference type="SUPFAM" id="SSF46785">
    <property type="entry name" value="Winged helix' DNA-binding domain"/>
    <property type="match status" value="1"/>
</dbReference>
<feature type="domain" description="HTH lysR-type" evidence="5">
    <location>
        <begin position="12"/>
        <end position="69"/>
    </location>
</feature>
<organism evidence="6 7">
    <name type="scientific">Aeromicrobium flavum</name>
    <dbReference type="NCBI Taxonomy" id="416568"/>
    <lineage>
        <taxon>Bacteria</taxon>
        <taxon>Bacillati</taxon>
        <taxon>Actinomycetota</taxon>
        <taxon>Actinomycetes</taxon>
        <taxon>Propionibacteriales</taxon>
        <taxon>Nocardioidaceae</taxon>
        <taxon>Aeromicrobium</taxon>
    </lineage>
</organism>
<dbReference type="GO" id="GO:0003677">
    <property type="term" value="F:DNA binding"/>
    <property type="evidence" value="ECO:0007669"/>
    <property type="project" value="UniProtKB-KW"/>
</dbReference>
<dbReference type="Pfam" id="PF03466">
    <property type="entry name" value="LysR_substrate"/>
    <property type="match status" value="1"/>
</dbReference>
<dbReference type="InterPro" id="IPR036390">
    <property type="entry name" value="WH_DNA-bd_sf"/>
</dbReference>
<comment type="caution">
    <text evidence="6">The sequence shown here is derived from an EMBL/GenBank/DDBJ whole genome shotgun (WGS) entry which is preliminary data.</text>
</comment>
<evidence type="ECO:0000256" key="1">
    <source>
        <dbReference type="ARBA" id="ARBA00009437"/>
    </source>
</evidence>
<dbReference type="Proteomes" id="UP000321769">
    <property type="component" value="Unassembled WGS sequence"/>
</dbReference>
<dbReference type="SUPFAM" id="SSF53850">
    <property type="entry name" value="Periplasmic binding protein-like II"/>
    <property type="match status" value="1"/>
</dbReference>
<sequence>MPEETRAVKDLPDPTRLRLLVDVAHHGSIAGAARASGITASAVSQQLTTLERECGVPLLERLPRGVALTAAGEVLAERGRSLVRLLEAARGDIDGFDDHLVGRVRIGTIASAAQALVLPALAHLTGEHPGIDATVTVAEPQSSLAALHEGRIDLALVDVYEHAPMAIPSRVTATTVHREPLVLIGREPFSAGTALADLADERWVMPPAEAACGQAVRYACRQAGFEPQVRWETDDLQLLSRAVAAGQGVTMLPQLAIDVDRPGLHTTVPAGAKLGREIRAVVRSGERDRPLLRAVTAALPRG</sequence>
<dbReference type="PANTHER" id="PTHR30346:SF29">
    <property type="entry name" value="LYSR SUBSTRATE-BINDING"/>
    <property type="match status" value="1"/>
</dbReference>
<dbReference type="AlphaFoldDB" id="A0A512HVL7"/>
<dbReference type="Gene3D" id="1.10.10.10">
    <property type="entry name" value="Winged helix-like DNA-binding domain superfamily/Winged helix DNA-binding domain"/>
    <property type="match status" value="1"/>
</dbReference>
<evidence type="ECO:0000313" key="6">
    <source>
        <dbReference type="EMBL" id="GEO89465.1"/>
    </source>
</evidence>
<dbReference type="PROSITE" id="PS50931">
    <property type="entry name" value="HTH_LYSR"/>
    <property type="match status" value="1"/>
</dbReference>
<comment type="similarity">
    <text evidence="1">Belongs to the LysR transcriptional regulatory family.</text>
</comment>
<dbReference type="GO" id="GO:0003700">
    <property type="term" value="F:DNA-binding transcription factor activity"/>
    <property type="evidence" value="ECO:0007669"/>
    <property type="project" value="InterPro"/>
</dbReference>
<evidence type="ECO:0000313" key="7">
    <source>
        <dbReference type="Proteomes" id="UP000321769"/>
    </source>
</evidence>
<dbReference type="PANTHER" id="PTHR30346">
    <property type="entry name" value="TRANSCRIPTIONAL DUAL REGULATOR HCAR-RELATED"/>
    <property type="match status" value="1"/>
</dbReference>
<dbReference type="InterPro" id="IPR005119">
    <property type="entry name" value="LysR_subst-bd"/>
</dbReference>
<keyword evidence="7" id="KW-1185">Reference proteome</keyword>
<dbReference type="InterPro" id="IPR036388">
    <property type="entry name" value="WH-like_DNA-bd_sf"/>
</dbReference>
<evidence type="ECO:0000256" key="2">
    <source>
        <dbReference type="ARBA" id="ARBA00023015"/>
    </source>
</evidence>
<proteinExistence type="inferred from homology"/>
<evidence type="ECO:0000259" key="5">
    <source>
        <dbReference type="PROSITE" id="PS50931"/>
    </source>
</evidence>
<reference evidence="6 7" key="1">
    <citation type="submission" date="2019-07" db="EMBL/GenBank/DDBJ databases">
        <title>Whole genome shotgun sequence of Aeromicrobium flavum NBRC 107625.</title>
        <authorList>
            <person name="Hosoyama A."/>
            <person name="Uohara A."/>
            <person name="Ohji S."/>
            <person name="Ichikawa N."/>
        </authorList>
    </citation>
    <scope>NUCLEOTIDE SEQUENCE [LARGE SCALE GENOMIC DNA]</scope>
    <source>
        <strain evidence="6 7">NBRC 107625</strain>
    </source>
</reference>
<evidence type="ECO:0000256" key="3">
    <source>
        <dbReference type="ARBA" id="ARBA00023125"/>
    </source>
</evidence>
<keyword evidence="3" id="KW-0238">DNA-binding</keyword>
<gene>
    <name evidence="6" type="ORF">AFL01nite_17920</name>
</gene>
<keyword evidence="2" id="KW-0805">Transcription regulation</keyword>
<accession>A0A512HVL7</accession>
<dbReference type="InterPro" id="IPR000847">
    <property type="entry name" value="LysR_HTH_N"/>
</dbReference>
<evidence type="ECO:0000256" key="4">
    <source>
        <dbReference type="ARBA" id="ARBA00023163"/>
    </source>
</evidence>
<name>A0A512HVL7_9ACTN</name>
<dbReference type="Pfam" id="PF00126">
    <property type="entry name" value="HTH_1"/>
    <property type="match status" value="1"/>
</dbReference>
<protein>
    <submittedName>
        <fullName evidence="6">LysR family transcriptional regulator</fullName>
    </submittedName>
</protein>
<dbReference type="EMBL" id="BJZQ01000007">
    <property type="protein sequence ID" value="GEO89465.1"/>
    <property type="molecule type" value="Genomic_DNA"/>
</dbReference>
<dbReference type="OrthoDB" id="3673085at2"/>
<dbReference type="Gene3D" id="3.40.190.10">
    <property type="entry name" value="Periplasmic binding protein-like II"/>
    <property type="match status" value="2"/>
</dbReference>
<dbReference type="RefSeq" id="WP_146827338.1">
    <property type="nucleotide sequence ID" value="NZ_BAAAYQ010000001.1"/>
</dbReference>
<dbReference type="GO" id="GO:0032993">
    <property type="term" value="C:protein-DNA complex"/>
    <property type="evidence" value="ECO:0007669"/>
    <property type="project" value="TreeGrafter"/>
</dbReference>